<keyword evidence="6 11" id="KW-0028">Amino-acid biosynthesis</keyword>
<dbReference type="Gene3D" id="3.40.640.10">
    <property type="entry name" value="Type I PLP-dependent aspartate aminotransferase-like (Major domain)"/>
    <property type="match status" value="1"/>
</dbReference>
<evidence type="ECO:0000256" key="2">
    <source>
        <dbReference type="ARBA" id="ARBA00005011"/>
    </source>
</evidence>
<dbReference type="GO" id="GO:0004400">
    <property type="term" value="F:histidinol-phosphate transaminase activity"/>
    <property type="evidence" value="ECO:0007669"/>
    <property type="project" value="UniProtKB-UniRule"/>
</dbReference>
<protein>
    <recommendedName>
        <fullName evidence="11">Histidinol-phosphate aminotransferase</fullName>
        <ecNumber evidence="11">2.6.1.9</ecNumber>
    </recommendedName>
    <alternativeName>
        <fullName evidence="11">Imidazole acetol-phosphate transaminase</fullName>
    </alternativeName>
</protein>
<dbReference type="InterPro" id="IPR015422">
    <property type="entry name" value="PyrdxlP-dep_Trfase_small"/>
</dbReference>
<gene>
    <name evidence="11 13" type="primary">hisC</name>
    <name evidence="13" type="ORF">GCM10007894_27290</name>
</gene>
<feature type="modified residue" description="N6-(pyridoxal phosphate)lysine" evidence="11">
    <location>
        <position position="225"/>
    </location>
</feature>
<comment type="catalytic activity">
    <reaction evidence="10 11">
        <text>L-histidinol phosphate + 2-oxoglutarate = 3-(imidazol-4-yl)-2-oxopropyl phosphate + L-glutamate</text>
        <dbReference type="Rhea" id="RHEA:23744"/>
        <dbReference type="ChEBI" id="CHEBI:16810"/>
        <dbReference type="ChEBI" id="CHEBI:29985"/>
        <dbReference type="ChEBI" id="CHEBI:57766"/>
        <dbReference type="ChEBI" id="CHEBI:57980"/>
        <dbReference type="EC" id="2.6.1.9"/>
    </reaction>
</comment>
<evidence type="ECO:0000256" key="9">
    <source>
        <dbReference type="ARBA" id="ARBA00023102"/>
    </source>
</evidence>
<evidence type="ECO:0000313" key="13">
    <source>
        <dbReference type="EMBL" id="GLS84752.1"/>
    </source>
</evidence>
<evidence type="ECO:0000259" key="12">
    <source>
        <dbReference type="Pfam" id="PF00155"/>
    </source>
</evidence>
<dbReference type="PANTHER" id="PTHR42885">
    <property type="entry name" value="HISTIDINOL-PHOSPHATE AMINOTRANSFERASE-RELATED"/>
    <property type="match status" value="1"/>
</dbReference>
<keyword evidence="5 11" id="KW-0032">Aminotransferase</keyword>
<dbReference type="EMBL" id="BSPO01000003">
    <property type="protein sequence ID" value="GLS84752.1"/>
    <property type="molecule type" value="Genomic_DNA"/>
</dbReference>
<dbReference type="InterPro" id="IPR015424">
    <property type="entry name" value="PyrdxlP-dep_Trfase"/>
</dbReference>
<dbReference type="EC" id="2.6.1.9" evidence="11"/>
<organism evidence="13 14">
    <name type="scientific">Paraferrimonas haliotis</name>
    <dbReference type="NCBI Taxonomy" id="2013866"/>
    <lineage>
        <taxon>Bacteria</taxon>
        <taxon>Pseudomonadati</taxon>
        <taxon>Pseudomonadota</taxon>
        <taxon>Gammaproteobacteria</taxon>
        <taxon>Alteromonadales</taxon>
        <taxon>Ferrimonadaceae</taxon>
        <taxon>Paraferrimonas</taxon>
    </lineage>
</organism>
<dbReference type="RefSeq" id="WP_095500307.1">
    <property type="nucleotide sequence ID" value="NZ_BSPO01000003.1"/>
</dbReference>
<keyword evidence="9 11" id="KW-0368">Histidine biosynthesis</keyword>
<evidence type="ECO:0000256" key="10">
    <source>
        <dbReference type="ARBA" id="ARBA00047481"/>
    </source>
</evidence>
<accession>A0AA37WXX0</accession>
<evidence type="ECO:0000256" key="5">
    <source>
        <dbReference type="ARBA" id="ARBA00022576"/>
    </source>
</evidence>
<dbReference type="CDD" id="cd00609">
    <property type="entry name" value="AAT_like"/>
    <property type="match status" value="1"/>
</dbReference>
<evidence type="ECO:0000256" key="11">
    <source>
        <dbReference type="HAMAP-Rule" id="MF_01023"/>
    </source>
</evidence>
<dbReference type="GO" id="GO:0030170">
    <property type="term" value="F:pyridoxal phosphate binding"/>
    <property type="evidence" value="ECO:0007669"/>
    <property type="project" value="InterPro"/>
</dbReference>
<dbReference type="PROSITE" id="PS00599">
    <property type="entry name" value="AA_TRANSFER_CLASS_2"/>
    <property type="match status" value="1"/>
</dbReference>
<sequence>MTTLAKRLCRNELLELTPYQSARRIGGSGEIWLNANESPFCNFESSTVLNGESSTVLEGESSASINRYPEAQPNQLRSHYANYVKLSDEQVLVTRGADEGIELLIRAFCTPGIDSICYAVPTYGMYQITAQTYHVACVEVALDDSFDLPMQLAEQAKRSKLVFVCNPNNPTGNLVSIDKLQQLCRDLPNQIVVVDEAYIEFSPQHSMVPFLSQLPNLVVLRTLSKAFALAGARVGYVLASSDIIDILNRVIAPYPIPLPSSELAEQAVSPQGLALMESQVEQLNLLKQSFVTFANTLAQVTRVYPSGANFVQVRFDDPNYVQQQLAKQGIVVRAYSHPRLTSCLRFSIGNQSQMNRLQTALSDICAQKG</sequence>
<evidence type="ECO:0000313" key="14">
    <source>
        <dbReference type="Proteomes" id="UP001157439"/>
    </source>
</evidence>
<proteinExistence type="inferred from homology"/>
<reference evidence="13 14" key="1">
    <citation type="journal article" date="2014" name="Int. J. Syst. Evol. Microbiol.">
        <title>Complete genome sequence of Corynebacterium casei LMG S-19264T (=DSM 44701T), isolated from a smear-ripened cheese.</title>
        <authorList>
            <consortium name="US DOE Joint Genome Institute (JGI-PGF)"/>
            <person name="Walter F."/>
            <person name="Albersmeier A."/>
            <person name="Kalinowski J."/>
            <person name="Ruckert C."/>
        </authorList>
    </citation>
    <scope>NUCLEOTIDE SEQUENCE [LARGE SCALE GENOMIC DNA]</scope>
    <source>
        <strain evidence="13 14">NBRC 112785</strain>
    </source>
</reference>
<feature type="domain" description="Aminotransferase class I/classII large" evidence="12">
    <location>
        <begin position="32"/>
        <end position="360"/>
    </location>
</feature>
<evidence type="ECO:0000256" key="7">
    <source>
        <dbReference type="ARBA" id="ARBA00022679"/>
    </source>
</evidence>
<comment type="cofactor">
    <cofactor evidence="1 11">
        <name>pyridoxal 5'-phosphate</name>
        <dbReference type="ChEBI" id="CHEBI:597326"/>
    </cofactor>
</comment>
<dbReference type="NCBIfam" id="TIGR01141">
    <property type="entry name" value="hisC"/>
    <property type="match status" value="1"/>
</dbReference>
<comment type="caution">
    <text evidence="13">The sequence shown here is derived from an EMBL/GenBank/DDBJ whole genome shotgun (WGS) entry which is preliminary data.</text>
</comment>
<dbReference type="Proteomes" id="UP001157439">
    <property type="component" value="Unassembled WGS sequence"/>
</dbReference>
<dbReference type="InterPro" id="IPR001917">
    <property type="entry name" value="Aminotrans_II_pyridoxalP_BS"/>
</dbReference>
<dbReference type="AlphaFoldDB" id="A0AA37WXX0"/>
<dbReference type="SUPFAM" id="SSF53383">
    <property type="entry name" value="PLP-dependent transferases"/>
    <property type="match status" value="1"/>
</dbReference>
<dbReference type="GO" id="GO:0000105">
    <property type="term" value="P:L-histidine biosynthetic process"/>
    <property type="evidence" value="ECO:0007669"/>
    <property type="project" value="UniProtKB-UniRule"/>
</dbReference>
<dbReference type="InterPro" id="IPR005861">
    <property type="entry name" value="HisP_aminotrans"/>
</dbReference>
<evidence type="ECO:0000256" key="8">
    <source>
        <dbReference type="ARBA" id="ARBA00022898"/>
    </source>
</evidence>
<evidence type="ECO:0000256" key="1">
    <source>
        <dbReference type="ARBA" id="ARBA00001933"/>
    </source>
</evidence>
<comment type="similarity">
    <text evidence="3 11">Belongs to the class-II pyridoxal-phosphate-dependent aminotransferase family. Histidinol-phosphate aminotransferase subfamily.</text>
</comment>
<keyword evidence="8 11" id="KW-0663">Pyridoxal phosphate</keyword>
<name>A0AA37WXX0_9GAMM</name>
<comment type="pathway">
    <text evidence="2 11">Amino-acid biosynthesis; L-histidine biosynthesis; L-histidine from 5-phospho-alpha-D-ribose 1-diphosphate: step 7/9.</text>
</comment>
<evidence type="ECO:0000256" key="3">
    <source>
        <dbReference type="ARBA" id="ARBA00007970"/>
    </source>
</evidence>
<dbReference type="HAMAP" id="MF_01023">
    <property type="entry name" value="HisC_aminotrans_2"/>
    <property type="match status" value="1"/>
</dbReference>
<dbReference type="Gene3D" id="3.90.1150.10">
    <property type="entry name" value="Aspartate Aminotransferase, domain 1"/>
    <property type="match status" value="1"/>
</dbReference>
<dbReference type="InterPro" id="IPR004839">
    <property type="entry name" value="Aminotransferase_I/II_large"/>
</dbReference>
<evidence type="ECO:0000256" key="4">
    <source>
        <dbReference type="ARBA" id="ARBA00011738"/>
    </source>
</evidence>
<comment type="subunit">
    <text evidence="4 11">Homodimer.</text>
</comment>
<dbReference type="InterPro" id="IPR015421">
    <property type="entry name" value="PyrdxlP-dep_Trfase_major"/>
</dbReference>
<dbReference type="PANTHER" id="PTHR42885:SF2">
    <property type="entry name" value="HISTIDINOL-PHOSPHATE AMINOTRANSFERASE"/>
    <property type="match status" value="1"/>
</dbReference>
<dbReference type="Pfam" id="PF00155">
    <property type="entry name" value="Aminotran_1_2"/>
    <property type="match status" value="1"/>
</dbReference>
<keyword evidence="14" id="KW-1185">Reference proteome</keyword>
<keyword evidence="7 11" id="KW-0808">Transferase</keyword>
<evidence type="ECO:0000256" key="6">
    <source>
        <dbReference type="ARBA" id="ARBA00022605"/>
    </source>
</evidence>